<comment type="catalytic activity">
    <reaction evidence="1">
        <text>ATP + protein L-histidine = ADP + protein N-phospho-L-histidine.</text>
        <dbReference type="EC" id="2.7.13.3"/>
    </reaction>
</comment>
<evidence type="ECO:0000313" key="8">
    <source>
        <dbReference type="EMBL" id="GAA3554724.1"/>
    </source>
</evidence>
<keyword evidence="6" id="KW-0472">Membrane</keyword>
<gene>
    <name evidence="8" type="ORF">GCM10022197_07310</name>
</gene>
<dbReference type="EMBL" id="BAAAYR010000001">
    <property type="protein sequence ID" value="GAA3554724.1"/>
    <property type="molecule type" value="Genomic_DNA"/>
</dbReference>
<feature type="transmembrane region" description="Helical" evidence="6">
    <location>
        <begin position="115"/>
        <end position="133"/>
    </location>
</feature>
<evidence type="ECO:0000313" key="9">
    <source>
        <dbReference type="Proteomes" id="UP001500767"/>
    </source>
</evidence>
<dbReference type="EC" id="2.7.13.3" evidence="2"/>
<dbReference type="SUPFAM" id="SSF55874">
    <property type="entry name" value="ATPase domain of HSP90 chaperone/DNA topoisomerase II/histidine kinase"/>
    <property type="match status" value="1"/>
</dbReference>
<feature type="transmembrane region" description="Helical" evidence="6">
    <location>
        <begin position="429"/>
        <end position="447"/>
    </location>
</feature>
<keyword evidence="6" id="KW-1133">Transmembrane helix</keyword>
<organism evidence="8 9">
    <name type="scientific">Microlunatus spumicola</name>
    <dbReference type="NCBI Taxonomy" id="81499"/>
    <lineage>
        <taxon>Bacteria</taxon>
        <taxon>Bacillati</taxon>
        <taxon>Actinomycetota</taxon>
        <taxon>Actinomycetes</taxon>
        <taxon>Propionibacteriales</taxon>
        <taxon>Propionibacteriaceae</taxon>
        <taxon>Microlunatus</taxon>
    </lineage>
</organism>
<feature type="transmembrane region" description="Helical" evidence="6">
    <location>
        <begin position="556"/>
        <end position="576"/>
    </location>
</feature>
<keyword evidence="3" id="KW-0808">Transferase</keyword>
<feature type="domain" description="Histidine kinase/HSP90-like ATPase" evidence="7">
    <location>
        <begin position="308"/>
        <end position="398"/>
    </location>
</feature>
<evidence type="ECO:0000256" key="2">
    <source>
        <dbReference type="ARBA" id="ARBA00012438"/>
    </source>
</evidence>
<keyword evidence="6" id="KW-0812">Transmembrane</keyword>
<evidence type="ECO:0000256" key="4">
    <source>
        <dbReference type="ARBA" id="ARBA00022777"/>
    </source>
</evidence>
<feature type="transmembrane region" description="Helical" evidence="6">
    <location>
        <begin position="533"/>
        <end position="550"/>
    </location>
</feature>
<feature type="transmembrane region" description="Helical" evidence="6">
    <location>
        <begin position="35"/>
        <end position="55"/>
    </location>
</feature>
<proteinExistence type="predicted"/>
<name>A0ABP6WRA4_9ACTN</name>
<feature type="transmembrane region" description="Helical" evidence="6">
    <location>
        <begin position="166"/>
        <end position="186"/>
    </location>
</feature>
<dbReference type="Proteomes" id="UP001500767">
    <property type="component" value="Unassembled WGS sequence"/>
</dbReference>
<keyword evidence="9" id="KW-1185">Reference proteome</keyword>
<reference evidence="9" key="1">
    <citation type="journal article" date="2019" name="Int. J. Syst. Evol. Microbiol.">
        <title>The Global Catalogue of Microorganisms (GCM) 10K type strain sequencing project: providing services to taxonomists for standard genome sequencing and annotation.</title>
        <authorList>
            <consortium name="The Broad Institute Genomics Platform"/>
            <consortium name="The Broad Institute Genome Sequencing Center for Infectious Disease"/>
            <person name="Wu L."/>
            <person name="Ma J."/>
        </authorList>
    </citation>
    <scope>NUCLEOTIDE SEQUENCE [LARGE SCALE GENOMIC DNA]</scope>
    <source>
        <strain evidence="9">JCM 16540</strain>
    </source>
</reference>
<feature type="transmembrane region" description="Helical" evidence="6">
    <location>
        <begin position="484"/>
        <end position="501"/>
    </location>
</feature>
<dbReference type="PANTHER" id="PTHR24421:SF10">
    <property type="entry name" value="NITRATE_NITRITE SENSOR PROTEIN NARQ"/>
    <property type="match status" value="1"/>
</dbReference>
<dbReference type="InterPro" id="IPR050482">
    <property type="entry name" value="Sensor_HK_TwoCompSys"/>
</dbReference>
<accession>A0ABP6WRA4</accession>
<feature type="transmembrane region" description="Helical" evidence="6">
    <location>
        <begin position="507"/>
        <end position="526"/>
    </location>
</feature>
<keyword evidence="4" id="KW-0418">Kinase</keyword>
<dbReference type="InterPro" id="IPR036890">
    <property type="entry name" value="HATPase_C_sf"/>
</dbReference>
<comment type="caution">
    <text evidence="8">The sequence shown here is derived from an EMBL/GenBank/DDBJ whole genome shotgun (WGS) entry which is preliminary data.</text>
</comment>
<evidence type="ECO:0000256" key="3">
    <source>
        <dbReference type="ARBA" id="ARBA00022679"/>
    </source>
</evidence>
<evidence type="ECO:0000256" key="6">
    <source>
        <dbReference type="SAM" id="Phobius"/>
    </source>
</evidence>
<keyword evidence="5" id="KW-0902">Two-component regulatory system</keyword>
<evidence type="ECO:0000256" key="1">
    <source>
        <dbReference type="ARBA" id="ARBA00000085"/>
    </source>
</evidence>
<protein>
    <recommendedName>
        <fullName evidence="2">histidine kinase</fullName>
        <ecNumber evidence="2">2.7.13.3</ecNumber>
    </recommendedName>
</protein>
<feature type="transmembrane region" description="Helical" evidence="6">
    <location>
        <begin position="453"/>
        <end position="472"/>
    </location>
</feature>
<evidence type="ECO:0000256" key="5">
    <source>
        <dbReference type="ARBA" id="ARBA00023012"/>
    </source>
</evidence>
<sequence length="757" mass="79524">MTRALDVPRNGSWLSRPGPATPIAHDMTAMIHRILAGYAVVGLLPGVPALLDQAPGLPRPWLVAVCAVQAVVVVGMLVLAVRGRALGGWLLAFAVLTLAAVLTLSPMAAPDTYPFLWFHVGLAVVCASVWGGLRVGAAYALVLAAAWTVLRLAGGTELVEAVVEGLFGTSAGLVVGVIALGMLSAARTADELGARLRDEGVRQAVERALADERARLDQLIHDDVMTTLTAAVQSNGAATARATAQLARETLAKVDALRDAAVPRGALSVPVLASLAEQTARRVSPDVVYVQHLADGVAALRVPDQVSETLLSAVREAVRNAVRHSGASTVAVRFDADPPGDEVALVVQVRDDGRGFAPDRLPPDRLGVRVSMLEACRQSGLDADLTSVPGRGTVFTLTWTGSADATARVVPVPDEEEPRLPVDFPAARFTAVTWVALAVNLAVGAATAGVYRALVPLVVAMVLAVLATALVLRPGDGLRLSRGTAAGAVAAVAGLCAAMTLTVPQPALGILVWHLFSVQLVLVTLVVRRRAGWALLGLAITEASVLLWSLTGPDGWAGVLSWGAGPVLFLVMAVLVNRILRTISRRQVALRRQEDAAIDASVRQHVALVQRALWVADLRSQARTILVRLAGSTDPVPEDLRAEALLLEATLRESLVARNVMSDELAVLTEGARRRGVDVRLVDSRHSTVPPRIGQALLDTVRRALAVESVSRLVVRLAPEDGTTSASVLSEDAAGTHLVRLDASGFLITSEVETRGR</sequence>
<dbReference type="InterPro" id="IPR003594">
    <property type="entry name" value="HATPase_dom"/>
</dbReference>
<feature type="transmembrane region" description="Helical" evidence="6">
    <location>
        <begin position="138"/>
        <end position="154"/>
    </location>
</feature>
<evidence type="ECO:0000259" key="7">
    <source>
        <dbReference type="Pfam" id="PF02518"/>
    </source>
</evidence>
<feature type="transmembrane region" description="Helical" evidence="6">
    <location>
        <begin position="88"/>
        <end position="109"/>
    </location>
</feature>
<dbReference type="Pfam" id="PF02518">
    <property type="entry name" value="HATPase_c"/>
    <property type="match status" value="1"/>
</dbReference>
<feature type="transmembrane region" description="Helical" evidence="6">
    <location>
        <begin position="61"/>
        <end position="81"/>
    </location>
</feature>
<dbReference type="RefSeq" id="WP_204912187.1">
    <property type="nucleotide sequence ID" value="NZ_BAAAYR010000001.1"/>
</dbReference>
<dbReference type="Gene3D" id="3.30.565.10">
    <property type="entry name" value="Histidine kinase-like ATPase, C-terminal domain"/>
    <property type="match status" value="1"/>
</dbReference>
<dbReference type="PANTHER" id="PTHR24421">
    <property type="entry name" value="NITRATE/NITRITE SENSOR PROTEIN NARX-RELATED"/>
    <property type="match status" value="1"/>
</dbReference>